<feature type="chain" id="PRO_5039019144" evidence="7">
    <location>
        <begin position="30"/>
        <end position="1134"/>
    </location>
</feature>
<feature type="domain" description="Peptidase C-terminal archaeal/bacterial" evidence="9">
    <location>
        <begin position="610"/>
        <end position="678"/>
    </location>
</feature>
<dbReference type="AlphaFoldDB" id="A0A561T6D5"/>
<comment type="similarity">
    <text evidence="1 5">Belongs to the peptidase S8 family.</text>
</comment>
<evidence type="ECO:0000256" key="4">
    <source>
        <dbReference type="ARBA" id="ARBA00022825"/>
    </source>
</evidence>
<proteinExistence type="inferred from homology"/>
<dbReference type="GO" id="GO:0004252">
    <property type="term" value="F:serine-type endopeptidase activity"/>
    <property type="evidence" value="ECO:0007669"/>
    <property type="project" value="InterPro"/>
</dbReference>
<keyword evidence="3" id="KW-0378">Hydrolase</keyword>
<gene>
    <name evidence="10" type="ORF">FHX73_14160</name>
</gene>
<keyword evidence="11" id="KW-1185">Reference proteome</keyword>
<evidence type="ECO:0000256" key="3">
    <source>
        <dbReference type="ARBA" id="ARBA00022801"/>
    </source>
</evidence>
<dbReference type="PRINTS" id="PR00723">
    <property type="entry name" value="SUBTILISIN"/>
</dbReference>
<reference evidence="10 11" key="1">
    <citation type="submission" date="2019-06" db="EMBL/GenBank/DDBJ databases">
        <title>Sequencing the genomes of 1000 actinobacteria strains.</title>
        <authorList>
            <person name="Klenk H.-P."/>
        </authorList>
    </citation>
    <scope>NUCLEOTIDE SEQUENCE [LARGE SCALE GENOMIC DNA]</scope>
    <source>
        <strain evidence="10 11">DSM 44826</strain>
    </source>
</reference>
<name>A0A561T6D5_9ACTN</name>
<comment type="caution">
    <text evidence="5">Lacks conserved residue(s) required for the propagation of feature annotation.</text>
</comment>
<feature type="signal peptide" evidence="7">
    <location>
        <begin position="1"/>
        <end position="29"/>
    </location>
</feature>
<dbReference type="Gene3D" id="3.40.50.200">
    <property type="entry name" value="Peptidase S8/S53 domain"/>
    <property type="match status" value="1"/>
</dbReference>
<dbReference type="Pfam" id="PF04151">
    <property type="entry name" value="PPC"/>
    <property type="match status" value="1"/>
</dbReference>
<dbReference type="InterPro" id="IPR007280">
    <property type="entry name" value="Peptidase_C_arc/bac"/>
</dbReference>
<evidence type="ECO:0000256" key="6">
    <source>
        <dbReference type="SAM" id="MobiDB-lite"/>
    </source>
</evidence>
<dbReference type="InterPro" id="IPR036852">
    <property type="entry name" value="Peptidase_S8/S53_dom_sf"/>
</dbReference>
<feature type="compositionally biased region" description="Pro residues" evidence="6">
    <location>
        <begin position="149"/>
        <end position="160"/>
    </location>
</feature>
<sequence length="1134" mass="113470">MRRVKSRTGVWGGVLAAAALTLGSMPAAAAAAGVAGAAVSPAAADQRVIVVLADQHQNLPDTRAAAAARGSAVAASQAPVIGALHAAGARDVHAMSVLNAVAATVSARQEAALRAAPGVAEVVPDAAIKLRGRPAGPGPSATPGGAPGGPQPPVAPPPGACAPAGGVQLDPEAIEAVHADSDDPQARTARSLGATGKGVTVGDIAGSIDVNTPELVRADGTHVIADYKDFTGEGGAVESEDLESFLDDGMIAAQGRQVYDLADYTAHPLAQPCRIRLEGVAPQVTLDAYKVYAANDYTTTSAFLEAIDYAVGTDHVDVLNEEAGSFPMPDISADLIKQANADAMAAGVTVTVPSYDAGPENTIWSPASQPGVISVGASTTFRSYAQADSAGYDGIGARGWVSDNISSLSSGGATEQGRSIDVVAPGDLDWAICTADKTIAPDCLNAQGRPTGVYQSGGTSEAGPLVAGVAALVIQAYRDAHGGATPTPQLVDRIVTGTADDLGVVAAEQGSGLADAYRAVEAARSVRTADGAPQPVGDTLLADTDQLDATGNPGGTAPFSLNLTNTGRDPQSVSLTARTLGPNRPVDSRTVTLADGGPTYLDASGLTHNTARFTFTVPAGADRLDANIAYPGTSSRQAADLTLLDPNGRLTGYSLPQGNGNHGHVDLRAPAPGEWTAVITDFLGKPVTGPAGYTGPVGFAATVASFHALGAVSPSRVVLAPGASTTVRLSVPLPAQPGDESASLVIDSPQSGASSVPMTLRSVIPVHGGVGRFGADVIGGNGRGQVPAQTLFYQVNVPAGQSALDVRLALDGGATDPFTAYLVAPDGGNPARAGNQVLVGAPGANQAVVASSAARLHVLTPAAGSWTLIVTFDNPVTGNALSTRLEGTVDFAPAAASATGVPTGGVLAAGTSHLVAVTVHNDSTAVESYFLDARLDQRATVPLSSFTPSSGLALPLAATAPAPQWIVPTGTSQLVATADSTAPVMFDFSPVNGGPDLASTPDGNAAYGSYAAPELTQGDWDIVPQPSGAFGAGAAPASVASLGLTATTRAFDPAASSPSGDLWELGVHPAASFNPVVVQPGQSTTLYLNVVPSGPAGSTVSGDIYLDDSSSLSQNGYTPTGDQLLAFPYHYTVG</sequence>
<dbReference type="EMBL" id="VIWT01000004">
    <property type="protein sequence ID" value="TWF82678.1"/>
    <property type="molecule type" value="Genomic_DNA"/>
</dbReference>
<dbReference type="PROSITE" id="PS00138">
    <property type="entry name" value="SUBTILASE_SER"/>
    <property type="match status" value="1"/>
</dbReference>
<accession>A0A561T6D5</accession>
<dbReference type="InterPro" id="IPR023828">
    <property type="entry name" value="Peptidase_S8_Ser-AS"/>
</dbReference>
<dbReference type="InterPro" id="IPR000209">
    <property type="entry name" value="Peptidase_S8/S53_dom"/>
</dbReference>
<evidence type="ECO:0000313" key="11">
    <source>
        <dbReference type="Proteomes" id="UP000317940"/>
    </source>
</evidence>
<evidence type="ECO:0000259" key="8">
    <source>
        <dbReference type="Pfam" id="PF00082"/>
    </source>
</evidence>
<keyword evidence="2" id="KW-0645">Protease</keyword>
<keyword evidence="4" id="KW-0720">Serine protease</keyword>
<evidence type="ECO:0000313" key="10">
    <source>
        <dbReference type="EMBL" id="TWF82678.1"/>
    </source>
</evidence>
<evidence type="ECO:0000256" key="5">
    <source>
        <dbReference type="PROSITE-ProRule" id="PRU01240"/>
    </source>
</evidence>
<dbReference type="InterPro" id="IPR050131">
    <property type="entry name" value="Peptidase_S8_subtilisin-like"/>
</dbReference>
<dbReference type="Pfam" id="PF00082">
    <property type="entry name" value="Peptidase_S8"/>
    <property type="match status" value="1"/>
</dbReference>
<evidence type="ECO:0000256" key="7">
    <source>
        <dbReference type="SAM" id="SignalP"/>
    </source>
</evidence>
<dbReference type="PANTHER" id="PTHR43806:SF11">
    <property type="entry name" value="CEREVISIN-RELATED"/>
    <property type="match status" value="1"/>
</dbReference>
<dbReference type="Gene3D" id="2.60.120.380">
    <property type="match status" value="1"/>
</dbReference>
<dbReference type="Proteomes" id="UP000317940">
    <property type="component" value="Unassembled WGS sequence"/>
</dbReference>
<dbReference type="InterPro" id="IPR015500">
    <property type="entry name" value="Peptidase_S8_subtilisin-rel"/>
</dbReference>
<comment type="caution">
    <text evidence="10">The sequence shown here is derived from an EMBL/GenBank/DDBJ whole genome shotgun (WGS) entry which is preliminary data.</text>
</comment>
<feature type="region of interest" description="Disordered" evidence="6">
    <location>
        <begin position="130"/>
        <end position="165"/>
    </location>
</feature>
<dbReference type="GO" id="GO:0006508">
    <property type="term" value="P:proteolysis"/>
    <property type="evidence" value="ECO:0007669"/>
    <property type="project" value="UniProtKB-KW"/>
</dbReference>
<keyword evidence="7" id="KW-0732">Signal</keyword>
<dbReference type="SUPFAM" id="SSF52743">
    <property type="entry name" value="Subtilisin-like"/>
    <property type="match status" value="1"/>
</dbReference>
<feature type="domain" description="Peptidase S8/S53" evidence="8">
    <location>
        <begin position="273"/>
        <end position="505"/>
    </location>
</feature>
<evidence type="ECO:0000259" key="9">
    <source>
        <dbReference type="Pfam" id="PF04151"/>
    </source>
</evidence>
<evidence type="ECO:0000256" key="1">
    <source>
        <dbReference type="ARBA" id="ARBA00011073"/>
    </source>
</evidence>
<evidence type="ECO:0000256" key="2">
    <source>
        <dbReference type="ARBA" id="ARBA00022670"/>
    </source>
</evidence>
<organism evidence="10 11">
    <name type="scientific">Kitasatospora viridis</name>
    <dbReference type="NCBI Taxonomy" id="281105"/>
    <lineage>
        <taxon>Bacteria</taxon>
        <taxon>Bacillati</taxon>
        <taxon>Actinomycetota</taxon>
        <taxon>Actinomycetes</taxon>
        <taxon>Kitasatosporales</taxon>
        <taxon>Streptomycetaceae</taxon>
        <taxon>Kitasatospora</taxon>
    </lineage>
</organism>
<dbReference type="PROSITE" id="PS51892">
    <property type="entry name" value="SUBTILASE"/>
    <property type="match status" value="1"/>
</dbReference>
<dbReference type="PANTHER" id="PTHR43806">
    <property type="entry name" value="PEPTIDASE S8"/>
    <property type="match status" value="1"/>
</dbReference>
<protein>
    <submittedName>
        <fullName evidence="10">Subtilase family protein</fullName>
    </submittedName>
</protein>